<organism evidence="2 3">
    <name type="scientific">Dreissena polymorpha</name>
    <name type="common">Zebra mussel</name>
    <name type="synonym">Mytilus polymorpha</name>
    <dbReference type="NCBI Taxonomy" id="45954"/>
    <lineage>
        <taxon>Eukaryota</taxon>
        <taxon>Metazoa</taxon>
        <taxon>Spiralia</taxon>
        <taxon>Lophotrochozoa</taxon>
        <taxon>Mollusca</taxon>
        <taxon>Bivalvia</taxon>
        <taxon>Autobranchia</taxon>
        <taxon>Heteroconchia</taxon>
        <taxon>Euheterodonta</taxon>
        <taxon>Imparidentia</taxon>
        <taxon>Neoheterodontei</taxon>
        <taxon>Myida</taxon>
        <taxon>Dreissenoidea</taxon>
        <taxon>Dreissenidae</taxon>
        <taxon>Dreissena</taxon>
    </lineage>
</organism>
<evidence type="ECO:0000256" key="1">
    <source>
        <dbReference type="SAM" id="MobiDB-lite"/>
    </source>
</evidence>
<reference evidence="2" key="2">
    <citation type="submission" date="2020-11" db="EMBL/GenBank/DDBJ databases">
        <authorList>
            <person name="McCartney M.A."/>
            <person name="Auch B."/>
            <person name="Kono T."/>
            <person name="Mallez S."/>
            <person name="Becker A."/>
            <person name="Gohl D.M."/>
            <person name="Silverstein K.A.T."/>
            <person name="Koren S."/>
            <person name="Bechman K.B."/>
            <person name="Herman A."/>
            <person name="Abrahante J.E."/>
            <person name="Garbe J."/>
        </authorList>
    </citation>
    <scope>NUCLEOTIDE SEQUENCE</scope>
    <source>
        <strain evidence="2">Duluth1</strain>
        <tissue evidence="2">Whole animal</tissue>
    </source>
</reference>
<accession>A0A9D4RCL9</accession>
<keyword evidence="3" id="KW-1185">Reference proteome</keyword>
<dbReference type="Proteomes" id="UP000828390">
    <property type="component" value="Unassembled WGS sequence"/>
</dbReference>
<dbReference type="EMBL" id="JAIWYP010000002">
    <property type="protein sequence ID" value="KAH3862543.1"/>
    <property type="molecule type" value="Genomic_DNA"/>
</dbReference>
<reference evidence="2" key="1">
    <citation type="journal article" date="2019" name="bioRxiv">
        <title>The Genome of the Zebra Mussel, Dreissena polymorpha: A Resource for Invasive Species Research.</title>
        <authorList>
            <person name="McCartney M.A."/>
            <person name="Auch B."/>
            <person name="Kono T."/>
            <person name="Mallez S."/>
            <person name="Zhang Y."/>
            <person name="Obille A."/>
            <person name="Becker A."/>
            <person name="Abrahante J.E."/>
            <person name="Garbe J."/>
            <person name="Badalamenti J.P."/>
            <person name="Herman A."/>
            <person name="Mangelson H."/>
            <person name="Liachko I."/>
            <person name="Sullivan S."/>
            <person name="Sone E.D."/>
            <person name="Koren S."/>
            <person name="Silverstein K.A.T."/>
            <person name="Beckman K.B."/>
            <person name="Gohl D.M."/>
        </authorList>
    </citation>
    <scope>NUCLEOTIDE SEQUENCE</scope>
    <source>
        <strain evidence="2">Duluth1</strain>
        <tissue evidence="2">Whole animal</tissue>
    </source>
</reference>
<evidence type="ECO:0000313" key="2">
    <source>
        <dbReference type="EMBL" id="KAH3862543.1"/>
    </source>
</evidence>
<gene>
    <name evidence="2" type="ORF">DPMN_025510</name>
</gene>
<proteinExistence type="predicted"/>
<evidence type="ECO:0000313" key="3">
    <source>
        <dbReference type="Proteomes" id="UP000828390"/>
    </source>
</evidence>
<feature type="region of interest" description="Disordered" evidence="1">
    <location>
        <begin position="80"/>
        <end position="100"/>
    </location>
</feature>
<name>A0A9D4RCL9_DREPO</name>
<protein>
    <submittedName>
        <fullName evidence="2">Uncharacterized protein</fullName>
    </submittedName>
</protein>
<sequence length="100" mass="10783">MRQADQSMQLKREACEKRAPPLPRLNATLCALCVIRIALLASACLATAGVTTRGDKLNSASALSPETQLCQPLLFTDMSTQAGTPQNKNFYTTSKQNNLA</sequence>
<dbReference type="AlphaFoldDB" id="A0A9D4RCL9"/>
<comment type="caution">
    <text evidence="2">The sequence shown here is derived from an EMBL/GenBank/DDBJ whole genome shotgun (WGS) entry which is preliminary data.</text>
</comment>